<organism evidence="2 3">
    <name type="scientific">Streptomyces umbrinus</name>
    <dbReference type="NCBI Taxonomy" id="67370"/>
    <lineage>
        <taxon>Bacteria</taxon>
        <taxon>Bacillati</taxon>
        <taxon>Actinomycetota</taxon>
        <taxon>Actinomycetes</taxon>
        <taxon>Kitasatosporales</taxon>
        <taxon>Streptomycetaceae</taxon>
        <taxon>Streptomyces</taxon>
        <taxon>Streptomyces phaeochromogenes group</taxon>
    </lineage>
</organism>
<evidence type="ECO:0000313" key="3">
    <source>
        <dbReference type="Proteomes" id="UP001230328"/>
    </source>
</evidence>
<dbReference type="InterPro" id="IPR032830">
    <property type="entry name" value="XPB/Ssl2_N"/>
</dbReference>
<feature type="domain" description="Helicase XPB/Ssl2 N-terminal" evidence="1">
    <location>
        <begin position="237"/>
        <end position="318"/>
    </location>
</feature>
<reference evidence="2 3" key="1">
    <citation type="submission" date="2023-07" db="EMBL/GenBank/DDBJ databases">
        <title>Comparative genomics of wheat-associated soil bacteria to identify genetic determinants of phenazine resistance.</title>
        <authorList>
            <person name="Mouncey N."/>
        </authorList>
    </citation>
    <scope>NUCLEOTIDE SEQUENCE [LARGE SCALE GENOMIC DNA]</scope>
    <source>
        <strain evidence="2 3">V2I4</strain>
    </source>
</reference>
<evidence type="ECO:0000259" key="1">
    <source>
        <dbReference type="Pfam" id="PF13625"/>
    </source>
</evidence>
<name>A0ABU0TBI9_9ACTN</name>
<dbReference type="Pfam" id="PF13625">
    <property type="entry name" value="Helicase_C_3"/>
    <property type="match status" value="1"/>
</dbReference>
<dbReference type="EMBL" id="JAUSZI010000002">
    <property type="protein sequence ID" value="MDQ1033185.1"/>
    <property type="molecule type" value="Genomic_DNA"/>
</dbReference>
<comment type="caution">
    <text evidence="2">The sequence shown here is derived from an EMBL/GenBank/DDBJ whole genome shotgun (WGS) entry which is preliminary data.</text>
</comment>
<accession>A0ABU0TBI9</accession>
<evidence type="ECO:0000313" key="2">
    <source>
        <dbReference type="EMBL" id="MDQ1033185.1"/>
    </source>
</evidence>
<sequence length="353" mass="38760">MTARGRKALAGPAHETIRHLWRRWLSHGVLDEFSRIEAVKGQRAASVLSATGPRRRAVGAALAECCPPGEWVTVDELFKAMRTAGHDPYLVRSERALWKLYLEDAQYGSLGYDGHHDWPVLQGRYTLCVLFEYAATLGLVDVQYIDPDSVRDDFRHMRGADWVERLSRYDGLLAIRLNPLGAYATGRTDDYRPGPVPAVGAWSPVRVLPNFDVVALDGLAPAEALLLDAFATRSADRVWTLSTASVLKALHAGRGLDELRRFLAESVTREELPQTVTALLADAASRTEKVRDLGTCHLLECVDEAQAVMIAKDRGAGALCSRIGQKHLMVAPGDLSAFRTALLKLGCVLPART</sequence>
<gene>
    <name evidence="2" type="ORF">QF035_010767</name>
</gene>
<dbReference type="RefSeq" id="WP_307530349.1">
    <property type="nucleotide sequence ID" value="NZ_JAUSZI010000002.1"/>
</dbReference>
<keyword evidence="3" id="KW-1185">Reference proteome</keyword>
<protein>
    <recommendedName>
        <fullName evidence="1">Helicase XPB/Ssl2 N-terminal domain-containing protein</fullName>
    </recommendedName>
</protein>
<dbReference type="Proteomes" id="UP001230328">
    <property type="component" value="Unassembled WGS sequence"/>
</dbReference>
<proteinExistence type="predicted"/>